<dbReference type="EMBL" id="CP042997">
    <property type="protein sequence ID" value="QEH36285.1"/>
    <property type="molecule type" value="Genomic_DNA"/>
</dbReference>
<feature type="compositionally biased region" description="Polar residues" evidence="1">
    <location>
        <begin position="126"/>
        <end position="139"/>
    </location>
</feature>
<reference evidence="2 3" key="1">
    <citation type="submission" date="2019-08" db="EMBL/GenBank/DDBJ databases">
        <title>Deep-cultivation of Planctomycetes and their phenomic and genomic characterization uncovers novel biology.</title>
        <authorList>
            <person name="Wiegand S."/>
            <person name="Jogler M."/>
            <person name="Boedeker C."/>
            <person name="Pinto D."/>
            <person name="Vollmers J."/>
            <person name="Rivas-Marin E."/>
            <person name="Kohn T."/>
            <person name="Peeters S.H."/>
            <person name="Heuer A."/>
            <person name="Rast P."/>
            <person name="Oberbeckmann S."/>
            <person name="Bunk B."/>
            <person name="Jeske O."/>
            <person name="Meyerdierks A."/>
            <person name="Storesund J.E."/>
            <person name="Kallscheuer N."/>
            <person name="Luecker S."/>
            <person name="Lage O.M."/>
            <person name="Pohl T."/>
            <person name="Merkel B.J."/>
            <person name="Hornburger P."/>
            <person name="Mueller R.-W."/>
            <person name="Bruemmer F."/>
            <person name="Labrenz M."/>
            <person name="Spormann A.M."/>
            <person name="Op den Camp H."/>
            <person name="Overmann J."/>
            <person name="Amann R."/>
            <person name="Jetten M.S.M."/>
            <person name="Mascher T."/>
            <person name="Medema M.H."/>
            <person name="Devos D.P."/>
            <person name="Kaster A.-K."/>
            <person name="Ovreas L."/>
            <person name="Rohde M."/>
            <person name="Galperin M.Y."/>
            <person name="Jogler C."/>
        </authorList>
    </citation>
    <scope>NUCLEOTIDE SEQUENCE [LARGE SCALE GENOMIC DNA]</scope>
    <source>
        <strain evidence="2 3">OJF2</strain>
    </source>
</reference>
<proteinExistence type="predicted"/>
<keyword evidence="3" id="KW-1185">Reference proteome</keyword>
<gene>
    <name evidence="2" type="ORF">OJF2_48450</name>
</gene>
<evidence type="ECO:0000256" key="1">
    <source>
        <dbReference type="SAM" id="MobiDB-lite"/>
    </source>
</evidence>
<dbReference type="AlphaFoldDB" id="A0A5B9W875"/>
<organism evidence="2 3">
    <name type="scientific">Aquisphaera giovannonii</name>
    <dbReference type="NCBI Taxonomy" id="406548"/>
    <lineage>
        <taxon>Bacteria</taxon>
        <taxon>Pseudomonadati</taxon>
        <taxon>Planctomycetota</taxon>
        <taxon>Planctomycetia</taxon>
        <taxon>Isosphaerales</taxon>
        <taxon>Isosphaeraceae</taxon>
        <taxon>Aquisphaera</taxon>
    </lineage>
</organism>
<dbReference type="KEGG" id="agv:OJF2_48450"/>
<protein>
    <submittedName>
        <fullName evidence="2">Uncharacterized protein</fullName>
    </submittedName>
</protein>
<accession>A0A5B9W875</accession>
<evidence type="ECO:0000313" key="3">
    <source>
        <dbReference type="Proteomes" id="UP000324233"/>
    </source>
</evidence>
<feature type="region of interest" description="Disordered" evidence="1">
    <location>
        <begin position="109"/>
        <end position="139"/>
    </location>
</feature>
<name>A0A5B9W875_9BACT</name>
<sequence length="508" mass="53438">MSLFARLLQAVRSWRRRRGGSKPVRYAGIAMEQLDHRQLLSVTFTGNVTTDFPSTTSPGVVVLPDNALVQHPTIAPQISGIVKVSGFDVSGLRVSYDATDDTLSVGIEQPASQNHAGPVIAGDADNNGNSGTVNPAVTSTPGFAGFQDVPDLGGTEHMGIFLDFLGTGEPQIVAGFSTTPPAGQAAKPFQVATAIPTGPNAAPLFGTELPQFEGNLYLVNSINNPNLEFSITHFSQLYQQVTGTPMTPSSVLAMGAFGGSGQDIGISEAFFPEQTFTIGKATLPPPATCPPISPTILINPHEHRIIDTAHRDLVRVYVFGTSGFDVTTIDPATARLAGASPITYFTRKWPHSEFPVETFVFNARDLNLPPGMTTATFTASTRSGQQITSAREVLNIPFAPQRAVGYLRTRIGYESAYKRLDAAGKQSVAGSGGAASSVNLGATSQAAARAVRVNYNSMVSGTGATTPVLTPREVVSVRRSSSAPSQQAKVSRRLNASMSAFLSQAGAS</sequence>
<dbReference type="Proteomes" id="UP000324233">
    <property type="component" value="Chromosome"/>
</dbReference>
<evidence type="ECO:0000313" key="2">
    <source>
        <dbReference type="EMBL" id="QEH36285.1"/>
    </source>
</evidence>